<dbReference type="PROSITE" id="PS51643">
    <property type="entry name" value="HD_CAS3"/>
    <property type="match status" value="1"/>
</dbReference>
<dbReference type="AlphaFoldDB" id="A0A3N4E975"/>
<organism evidence="13 15">
    <name type="scientific">Shewanella psychromarinicola</name>
    <dbReference type="NCBI Taxonomy" id="2487742"/>
    <lineage>
        <taxon>Bacteria</taxon>
        <taxon>Pseudomonadati</taxon>
        <taxon>Pseudomonadota</taxon>
        <taxon>Gammaproteobacteria</taxon>
        <taxon>Alteromonadales</taxon>
        <taxon>Shewanellaceae</taxon>
        <taxon>Shewanella</taxon>
    </lineage>
</organism>
<dbReference type="GO" id="GO:0005524">
    <property type="term" value="F:ATP binding"/>
    <property type="evidence" value="ECO:0007669"/>
    <property type="project" value="UniProtKB-KW"/>
</dbReference>
<dbReference type="Pfam" id="PF00270">
    <property type="entry name" value="DEAD"/>
    <property type="match status" value="1"/>
</dbReference>
<dbReference type="PANTHER" id="PTHR47963">
    <property type="entry name" value="DEAD-BOX ATP-DEPENDENT RNA HELICASE 47, MITOCHONDRIAL"/>
    <property type="match status" value="1"/>
</dbReference>
<dbReference type="InterPro" id="IPR014001">
    <property type="entry name" value="Helicase_ATP-bd"/>
</dbReference>
<accession>A0A3N4E975</accession>
<protein>
    <submittedName>
        <fullName evidence="13">CRISPR-associated helicase/endonuclease Cas3</fullName>
    </submittedName>
</protein>
<comment type="similarity">
    <text evidence="1">In the N-terminal section; belongs to the CRISPR-associated nuclease Cas3-HD family.</text>
</comment>
<dbReference type="Pfam" id="PF18019">
    <property type="entry name" value="Cas3_HD"/>
    <property type="match status" value="1"/>
</dbReference>
<reference evidence="13" key="3">
    <citation type="submission" date="2018-11" db="EMBL/GenBank/DDBJ databases">
        <authorList>
            <person name="Hwang Y.J."/>
            <person name="Hwang C.Y."/>
        </authorList>
    </citation>
    <scope>NUCLEOTIDE SEQUENCE</scope>
    <source>
        <strain evidence="13">R106</strain>
    </source>
</reference>
<dbReference type="NCBIfam" id="TIGR01596">
    <property type="entry name" value="cas3_HD"/>
    <property type="match status" value="1"/>
</dbReference>
<dbReference type="EMBL" id="CP034073">
    <property type="protein sequence ID" value="AZG36909.1"/>
    <property type="molecule type" value="Genomic_DNA"/>
</dbReference>
<dbReference type="InterPro" id="IPR054712">
    <property type="entry name" value="Cas3-like_dom"/>
</dbReference>
<dbReference type="InterPro" id="IPR027417">
    <property type="entry name" value="P-loop_NTPase"/>
</dbReference>
<evidence type="ECO:0000313" key="15">
    <source>
        <dbReference type="Proteomes" id="UP000278855"/>
    </source>
</evidence>
<sequence length="801" mass="90643">MVDDTYFKYWGKCDKSNPVEKYHLLPYHCLDVAAVVEVWLSESKVLLKQISMQLKLDETEARSIVLFYVLLHDLGKFDARFQNFVEEVRITLQGNEYEVESEKYSHGSHGYLHFIQTYGHDKAMKAVAGHHGYCDTSIDRNLLEPDADKELINLDKLARKKWIEFSLEFTGLTSIPDVGEIPMLAGLCSVADWIGSSITNFTTEPTADLNMYYQQTLPRAKAALLDSGMLNKLNGSGFDFLFQPYLPRGIQTLLPTLPLKTGLTIVESDTGSGKTEFALAYASMLIEKDLADGIVFGLPTQATANGLFNRIGDAATKLFPDSAITLAHGKSKYLFPDENGFLHQSNKRAFLGSMSVATVDQVLMGVLGIKHQFIRSFGTRKSVLILDEIHSFDAYMYALIEQVIKGQHQAYSNVILLSATLSISLKNKLLKHYSGKAKRTAYPLVTHVDLEGNTQEYSVEMPAKNKVVTLKNWLSNDLLPTPDQQAILLEHAKAGAVVGIICNTVADAQNLFVQLKHLQTEQDTNVDLFHARYSYADRERIENEVLQIYGKNAPRKGRILVATQVVEQSLDLDFDIMVSQIAPIEFLMQRMGRLWRHDRINTSLYSRSDRIKHPLFITLLPSQSVSNWSHHYQGSGYVYRNVRVLYRTEQYLLQREKLTFPDCYRHAIEYVHAEEPYPDENSELNDLYDKYQMEQDGSAYTAKMYSVLDSKPLSDVDPRCALLTREGEMTATVVLMNELGGLFHGGDYKEQQDRERSTVALAKKHVKGKQDTDFYCIKSVVNKDIDYGELGVVLPSFNSKN</sequence>
<dbReference type="RefSeq" id="WP_124011885.1">
    <property type="nucleotide sequence ID" value="NZ_CP034073.1"/>
</dbReference>
<name>A0A3N4E975_9GAMM</name>
<dbReference type="InterPro" id="IPR011545">
    <property type="entry name" value="DEAD/DEAH_box_helicase_dom"/>
</dbReference>
<dbReference type="InterPro" id="IPR006483">
    <property type="entry name" value="CRISPR-assoc_Cas3_HD"/>
</dbReference>
<evidence type="ECO:0000256" key="5">
    <source>
        <dbReference type="ARBA" id="ARBA00022741"/>
    </source>
</evidence>
<evidence type="ECO:0000256" key="9">
    <source>
        <dbReference type="ARBA" id="ARBA00023118"/>
    </source>
</evidence>
<dbReference type="GO" id="GO:0003724">
    <property type="term" value="F:RNA helicase activity"/>
    <property type="evidence" value="ECO:0007669"/>
    <property type="project" value="TreeGrafter"/>
</dbReference>
<dbReference type="Proteomes" id="UP000273778">
    <property type="component" value="Chromosome"/>
</dbReference>
<evidence type="ECO:0000256" key="6">
    <source>
        <dbReference type="ARBA" id="ARBA00022801"/>
    </source>
</evidence>
<dbReference type="KEGG" id="spsr:EGC80_19935"/>
<gene>
    <name evidence="13" type="ORF">EGC77_03605</name>
    <name evidence="12" type="ORF">EGC80_19935</name>
</gene>
<dbReference type="InterPro" id="IPR001650">
    <property type="entry name" value="Helicase_C-like"/>
</dbReference>
<dbReference type="SUPFAM" id="SSF52540">
    <property type="entry name" value="P-loop containing nucleoside triphosphate hydrolases"/>
    <property type="match status" value="1"/>
</dbReference>
<evidence type="ECO:0000256" key="7">
    <source>
        <dbReference type="ARBA" id="ARBA00022806"/>
    </source>
</evidence>
<dbReference type="GO" id="GO:0016787">
    <property type="term" value="F:hydrolase activity"/>
    <property type="evidence" value="ECO:0007669"/>
    <property type="project" value="UniProtKB-KW"/>
</dbReference>
<dbReference type="Pfam" id="PF22590">
    <property type="entry name" value="Cas3-like_C_2"/>
    <property type="match status" value="1"/>
</dbReference>
<evidence type="ECO:0000256" key="2">
    <source>
        <dbReference type="ARBA" id="ARBA00009046"/>
    </source>
</evidence>
<dbReference type="InterPro" id="IPR006474">
    <property type="entry name" value="Helicase_Cas3_CRISPR-ass_core"/>
</dbReference>
<keyword evidence="9" id="KW-0051">Antiviral defense</keyword>
<reference evidence="12 14" key="1">
    <citation type="submission" date="2018-11" db="EMBL/GenBank/DDBJ databases">
        <title>Shewanella sp. M2.</title>
        <authorList>
            <person name="Hwang Y.J."/>
            <person name="Hwang C.Y."/>
        </authorList>
    </citation>
    <scope>NUCLEOTIDE SEQUENCE [LARGE SCALE GENOMIC DNA]</scope>
    <source>
        <strain evidence="12 14">M2</strain>
    </source>
</reference>
<dbReference type="GO" id="GO:0003723">
    <property type="term" value="F:RNA binding"/>
    <property type="evidence" value="ECO:0007669"/>
    <property type="project" value="TreeGrafter"/>
</dbReference>
<keyword evidence="3" id="KW-0540">Nuclease</keyword>
<dbReference type="SMART" id="SM00490">
    <property type="entry name" value="HELICc"/>
    <property type="match status" value="1"/>
</dbReference>
<reference evidence="15" key="2">
    <citation type="submission" date="2018-11" db="EMBL/GenBank/DDBJ databases">
        <title>Shewanella sp. R106.</title>
        <authorList>
            <person name="Hwang Y.J."/>
            <person name="Hwang C.Y."/>
        </authorList>
    </citation>
    <scope>NUCLEOTIDE SEQUENCE [LARGE SCALE GENOMIC DNA]</scope>
    <source>
        <strain evidence="15">R106</strain>
    </source>
</reference>
<dbReference type="PANTHER" id="PTHR47963:SF9">
    <property type="entry name" value="CRISPR-ASSOCIATED ENDONUCLEASE_HELICASE CAS3"/>
    <property type="match status" value="1"/>
</dbReference>
<dbReference type="GO" id="GO:0051607">
    <property type="term" value="P:defense response to virus"/>
    <property type="evidence" value="ECO:0007669"/>
    <property type="project" value="UniProtKB-KW"/>
</dbReference>
<dbReference type="EMBL" id="RKKB01000001">
    <property type="protein sequence ID" value="RPA34765.1"/>
    <property type="molecule type" value="Genomic_DNA"/>
</dbReference>
<evidence type="ECO:0000256" key="3">
    <source>
        <dbReference type="ARBA" id="ARBA00022722"/>
    </source>
</evidence>
<evidence type="ECO:0000256" key="8">
    <source>
        <dbReference type="ARBA" id="ARBA00022840"/>
    </source>
</evidence>
<dbReference type="Gene3D" id="3.40.50.300">
    <property type="entry name" value="P-loop containing nucleotide triphosphate hydrolases"/>
    <property type="match status" value="2"/>
</dbReference>
<keyword evidence="4" id="KW-0479">Metal-binding</keyword>
<keyword evidence="8" id="KW-0067">ATP-binding</keyword>
<keyword evidence="7" id="KW-0347">Helicase</keyword>
<dbReference type="NCBIfam" id="TIGR01587">
    <property type="entry name" value="cas3_core"/>
    <property type="match status" value="1"/>
</dbReference>
<evidence type="ECO:0000313" key="14">
    <source>
        <dbReference type="Proteomes" id="UP000273778"/>
    </source>
</evidence>
<dbReference type="InterPro" id="IPR038257">
    <property type="entry name" value="CRISPR-assoc_Cas3_HD_sf"/>
</dbReference>
<dbReference type="InterPro" id="IPR050547">
    <property type="entry name" value="DEAD_box_RNA_helicases"/>
</dbReference>
<dbReference type="GO" id="GO:0046872">
    <property type="term" value="F:metal ion binding"/>
    <property type="evidence" value="ECO:0007669"/>
    <property type="project" value="UniProtKB-KW"/>
</dbReference>
<feature type="domain" description="Helicase ATP-binding" evidence="10">
    <location>
        <begin position="255"/>
        <end position="432"/>
    </location>
</feature>
<dbReference type="NCBIfam" id="NF007248">
    <property type="entry name" value="PRK09694.1"/>
    <property type="match status" value="1"/>
</dbReference>
<keyword evidence="6" id="KW-0378">Hydrolase</keyword>
<evidence type="ECO:0000259" key="10">
    <source>
        <dbReference type="PROSITE" id="PS51192"/>
    </source>
</evidence>
<dbReference type="OrthoDB" id="220028at2"/>
<dbReference type="Proteomes" id="UP000278855">
    <property type="component" value="Unassembled WGS sequence"/>
</dbReference>
<dbReference type="GO" id="GO:0004519">
    <property type="term" value="F:endonuclease activity"/>
    <property type="evidence" value="ECO:0007669"/>
    <property type="project" value="UniProtKB-KW"/>
</dbReference>
<dbReference type="SMART" id="SM00487">
    <property type="entry name" value="DEXDc"/>
    <property type="match status" value="1"/>
</dbReference>
<proteinExistence type="inferred from homology"/>
<evidence type="ECO:0000256" key="4">
    <source>
        <dbReference type="ARBA" id="ARBA00022723"/>
    </source>
</evidence>
<evidence type="ECO:0000256" key="1">
    <source>
        <dbReference type="ARBA" id="ARBA00006847"/>
    </source>
</evidence>
<evidence type="ECO:0000313" key="12">
    <source>
        <dbReference type="EMBL" id="AZG36909.1"/>
    </source>
</evidence>
<keyword evidence="13" id="KW-0255">Endonuclease</keyword>
<keyword evidence="14" id="KW-1185">Reference proteome</keyword>
<evidence type="ECO:0000259" key="11">
    <source>
        <dbReference type="PROSITE" id="PS51643"/>
    </source>
</evidence>
<keyword evidence="5" id="KW-0547">Nucleotide-binding</keyword>
<dbReference type="Gene3D" id="1.10.3210.30">
    <property type="match status" value="1"/>
</dbReference>
<dbReference type="PROSITE" id="PS51192">
    <property type="entry name" value="HELICASE_ATP_BIND_1"/>
    <property type="match status" value="1"/>
</dbReference>
<dbReference type="CDD" id="cd09641">
    <property type="entry name" value="Cas3''_I"/>
    <property type="match status" value="1"/>
</dbReference>
<comment type="similarity">
    <text evidence="2">In the central section; belongs to the CRISPR-associated helicase Cas3 family.</text>
</comment>
<feature type="domain" description="HD Cas3-type" evidence="11">
    <location>
        <begin position="18"/>
        <end position="194"/>
    </location>
</feature>
<evidence type="ECO:0000313" key="13">
    <source>
        <dbReference type="EMBL" id="RPA34765.1"/>
    </source>
</evidence>